<gene>
    <name evidence="3" type="ordered locus">Desor_2993</name>
</gene>
<dbReference type="PANTHER" id="PTHR34075">
    <property type="entry name" value="BLR3430 PROTEIN"/>
    <property type="match status" value="1"/>
</dbReference>
<proteinExistence type="predicted"/>
<feature type="domain" description="ChsH2 rubredoxin-like zinc ribbon" evidence="2">
    <location>
        <begin position="19"/>
        <end position="49"/>
    </location>
</feature>
<evidence type="ECO:0000259" key="2">
    <source>
        <dbReference type="Pfam" id="PF12172"/>
    </source>
</evidence>
<accession>G7WGT0</accession>
<dbReference type="InterPro" id="IPR002878">
    <property type="entry name" value="ChsH2_C"/>
</dbReference>
<dbReference type="STRING" id="768706.Desor_2993"/>
<name>G7WGT0_DESOD</name>
<organism evidence="3 4">
    <name type="scientific">Desulfosporosinus orientis (strain ATCC 19365 / DSM 765 / NCIMB 8382 / VKM B-1628 / Singapore I)</name>
    <name type="common">Desulfotomaculum orientis</name>
    <dbReference type="NCBI Taxonomy" id="768706"/>
    <lineage>
        <taxon>Bacteria</taxon>
        <taxon>Bacillati</taxon>
        <taxon>Bacillota</taxon>
        <taxon>Clostridia</taxon>
        <taxon>Eubacteriales</taxon>
        <taxon>Desulfitobacteriaceae</taxon>
        <taxon>Desulfosporosinus</taxon>
    </lineage>
</organism>
<dbReference type="AlphaFoldDB" id="G7WGT0"/>
<dbReference type="KEGG" id="dor:Desor_2993"/>
<dbReference type="InterPro" id="IPR012340">
    <property type="entry name" value="NA-bd_OB-fold"/>
</dbReference>
<dbReference type="OrthoDB" id="9785144at2"/>
<dbReference type="Gene3D" id="6.10.30.10">
    <property type="match status" value="1"/>
</dbReference>
<dbReference type="Pfam" id="PF01796">
    <property type="entry name" value="OB_ChsH2_C"/>
    <property type="match status" value="1"/>
</dbReference>
<dbReference type="SUPFAM" id="SSF50249">
    <property type="entry name" value="Nucleic acid-binding proteins"/>
    <property type="match status" value="1"/>
</dbReference>
<evidence type="ECO:0000313" key="4">
    <source>
        <dbReference type="Proteomes" id="UP000006346"/>
    </source>
</evidence>
<sequence length="143" mass="16185">MSEKNQIPIDPDLFEWPTSQPELLGSKCSECGNVAFPVVNMCPKCRSTAIVRTGLKTKGTLWTWTSQMFRPKNLVDNLDPESYKPFYVGYVELADEVRVQTRLLVEDSSQLKIGMPMELEIIKLREESDGTEVMTYGFKPAAC</sequence>
<dbReference type="PATRIC" id="fig|768706.3.peg.3007"/>
<dbReference type="HOGENOM" id="CLU_144707_1_0_9"/>
<reference evidence="3 4" key="2">
    <citation type="journal article" date="2012" name="J. Bacteriol.">
        <title>Complete genome sequences of Desulfosporosinus orientis DSM765T, Desulfosporosinus youngiae DSM17734T, Desulfosporosinus meridiei DSM13257T, and Desulfosporosinus acidiphilus DSM22704T.</title>
        <authorList>
            <person name="Pester M."/>
            <person name="Brambilla E."/>
            <person name="Alazard D."/>
            <person name="Rattei T."/>
            <person name="Weinmaier T."/>
            <person name="Han J."/>
            <person name="Lucas S."/>
            <person name="Lapidus A."/>
            <person name="Cheng J.F."/>
            <person name="Goodwin L."/>
            <person name="Pitluck S."/>
            <person name="Peters L."/>
            <person name="Ovchinnikova G."/>
            <person name="Teshima H."/>
            <person name="Detter J.C."/>
            <person name="Han C.S."/>
            <person name="Tapia R."/>
            <person name="Land M.L."/>
            <person name="Hauser L."/>
            <person name="Kyrpides N.C."/>
            <person name="Ivanova N.N."/>
            <person name="Pagani I."/>
            <person name="Huntmann M."/>
            <person name="Wei C.L."/>
            <person name="Davenport K.W."/>
            <person name="Daligault H."/>
            <person name="Chain P.S."/>
            <person name="Chen A."/>
            <person name="Mavromatis K."/>
            <person name="Markowitz V."/>
            <person name="Szeto E."/>
            <person name="Mikhailova N."/>
            <person name="Pati A."/>
            <person name="Wagner M."/>
            <person name="Woyke T."/>
            <person name="Ollivier B."/>
            <person name="Klenk H.P."/>
            <person name="Spring S."/>
            <person name="Loy A."/>
        </authorList>
    </citation>
    <scope>NUCLEOTIDE SEQUENCE [LARGE SCALE GENOMIC DNA]</scope>
    <source>
        <strain evidence="4">ATCC 19365 / DSM 765 / NCIMB 8382 / VKM B-1628</strain>
    </source>
</reference>
<dbReference type="InterPro" id="IPR052513">
    <property type="entry name" value="Thioester_dehydratase-like"/>
</dbReference>
<dbReference type="RefSeq" id="WP_014185324.1">
    <property type="nucleotide sequence ID" value="NC_016584.1"/>
</dbReference>
<dbReference type="eggNOG" id="COG1545">
    <property type="taxonomic scope" value="Bacteria"/>
</dbReference>
<keyword evidence="4" id="KW-1185">Reference proteome</keyword>
<dbReference type="Proteomes" id="UP000006346">
    <property type="component" value="Chromosome"/>
</dbReference>
<dbReference type="InterPro" id="IPR022002">
    <property type="entry name" value="ChsH2_Znr"/>
</dbReference>
<evidence type="ECO:0000313" key="3">
    <source>
        <dbReference type="EMBL" id="AET68516.1"/>
    </source>
</evidence>
<evidence type="ECO:0000259" key="1">
    <source>
        <dbReference type="Pfam" id="PF01796"/>
    </source>
</evidence>
<protein>
    <submittedName>
        <fullName evidence="3">Putative nucleic-acid-binding protein containing a Zn-ribbon</fullName>
    </submittedName>
</protein>
<reference evidence="4" key="1">
    <citation type="submission" date="2011-11" db="EMBL/GenBank/DDBJ databases">
        <title>Complete sequence of Desulfosporosinus orientis DSM 765.</title>
        <authorList>
            <person name="Lucas S."/>
            <person name="Han J."/>
            <person name="Lapidus A."/>
            <person name="Cheng J.-F."/>
            <person name="Goodwin L."/>
            <person name="Pitluck S."/>
            <person name="Peters L."/>
            <person name="Ovchinnikova G."/>
            <person name="Teshima H."/>
            <person name="Detter J.C."/>
            <person name="Han C."/>
            <person name="Tapia R."/>
            <person name="Land M."/>
            <person name="Hauser L."/>
            <person name="Kyrpides N."/>
            <person name="Ivanova N."/>
            <person name="Pagani I."/>
            <person name="Pester M."/>
            <person name="Spring S."/>
            <person name="Ollivier B."/>
            <person name="Rattei T."/>
            <person name="Klenk H.-P."/>
            <person name="Wagner M."/>
            <person name="Loy A."/>
            <person name="Woyke T."/>
        </authorList>
    </citation>
    <scope>NUCLEOTIDE SEQUENCE [LARGE SCALE GENOMIC DNA]</scope>
    <source>
        <strain evidence="4">ATCC 19365 / DSM 765 / NCIMB 8382 / VKM B-1628</strain>
    </source>
</reference>
<dbReference type="PANTHER" id="PTHR34075:SF5">
    <property type="entry name" value="BLR3430 PROTEIN"/>
    <property type="match status" value="1"/>
</dbReference>
<dbReference type="Pfam" id="PF12172">
    <property type="entry name" value="zf-ChsH2"/>
    <property type="match status" value="1"/>
</dbReference>
<feature type="domain" description="ChsH2 C-terminal OB-fold" evidence="1">
    <location>
        <begin position="55"/>
        <end position="120"/>
    </location>
</feature>
<dbReference type="EMBL" id="CP003108">
    <property type="protein sequence ID" value="AET68516.1"/>
    <property type="molecule type" value="Genomic_DNA"/>
</dbReference>